<dbReference type="PANTHER" id="PTHR11254:SF67">
    <property type="entry name" value="E3 UBIQUITIN-PROTEIN LIGASE HUWE1"/>
    <property type="match status" value="1"/>
</dbReference>
<keyword evidence="10" id="KW-1185">Reference proteome</keyword>
<dbReference type="Gene3D" id="3.90.1750.10">
    <property type="entry name" value="Hect, E3 ligase catalytic domains"/>
    <property type="match status" value="1"/>
</dbReference>
<feature type="transmembrane region" description="Helical" evidence="7">
    <location>
        <begin position="218"/>
        <end position="238"/>
    </location>
</feature>
<comment type="caution">
    <text evidence="6">Lacks conserved residue(s) required for the propagation of feature annotation.</text>
</comment>
<dbReference type="GO" id="GO:0006511">
    <property type="term" value="P:ubiquitin-dependent protein catabolic process"/>
    <property type="evidence" value="ECO:0007669"/>
    <property type="project" value="TreeGrafter"/>
</dbReference>
<dbReference type="PANTHER" id="PTHR11254">
    <property type="entry name" value="HECT DOMAIN UBIQUITIN-PROTEIN LIGASE"/>
    <property type="match status" value="1"/>
</dbReference>
<dbReference type="GO" id="GO:0061630">
    <property type="term" value="F:ubiquitin protein ligase activity"/>
    <property type="evidence" value="ECO:0007669"/>
    <property type="project" value="UniProtKB-EC"/>
</dbReference>
<dbReference type="Pfam" id="PF00632">
    <property type="entry name" value="HECT"/>
    <property type="match status" value="1"/>
</dbReference>
<dbReference type="InterPro" id="IPR050409">
    <property type="entry name" value="E3_ubiq-protein_ligase"/>
</dbReference>
<proteinExistence type="predicted"/>
<comment type="pathway">
    <text evidence="2">Protein modification; protein ubiquitination.</text>
</comment>
<keyword evidence="7" id="KW-0812">Transmembrane</keyword>
<dbReference type="SUPFAM" id="SSF56204">
    <property type="entry name" value="Hect, E3 ligase catalytic domain"/>
    <property type="match status" value="1"/>
</dbReference>
<feature type="domain" description="HECT" evidence="8">
    <location>
        <begin position="356"/>
        <end position="435"/>
    </location>
</feature>
<dbReference type="EC" id="2.3.2.26" evidence="3"/>
<evidence type="ECO:0000256" key="7">
    <source>
        <dbReference type="SAM" id="Phobius"/>
    </source>
</evidence>
<sequence>MTQKVVVRIEDDGERRSVVILRDDKVACLTLNLVGAVLIVKIDNGPEMNLGCSEAEYEEVEFEYRMVEDNYERMGNVFGVEVDESMELDRMNYRGDVEVLLRNLVCKSTGKRVERHEIRRRRMLDDSMKLFLGDTVDFGSFRLEFSGEIGQDNKGVKRDWFYSINEEIRESGHLEWINGVMCDIRRNEEEVFLYWYDQNTSGSMLDEIRKSGSEKEKFLVFIGLFMGLSLVYGEPLHVNWTLGFYENLLGRRYSEKTLQDGMLRRNIEQELNKDEVIVEYFDCAEYDAIRFGFMHVTNKFRCYDCQGKEWCNLHSLLVKRVECRHLFYYFMKREVYNNEVLRMLEFFRVREQEKGWLTKIIGELSEDELIAFVQFAVGGSYIKDTLCVEQIKRRNILISASTCSDILYVGMYDSKDVMKQKLMTSVFECCGFHLM</sequence>
<dbReference type="OrthoDB" id="8068875at2759"/>
<protein>
    <recommendedName>
        <fullName evidence="3">HECT-type E3 ubiquitin transferase</fullName>
        <ecNumber evidence="3">2.3.2.26</ecNumber>
    </recommendedName>
</protein>
<evidence type="ECO:0000256" key="3">
    <source>
        <dbReference type="ARBA" id="ARBA00012485"/>
    </source>
</evidence>
<keyword evidence="4" id="KW-0808">Transferase</keyword>
<keyword evidence="5 6" id="KW-0833">Ubl conjugation pathway</keyword>
<evidence type="ECO:0000256" key="1">
    <source>
        <dbReference type="ARBA" id="ARBA00000885"/>
    </source>
</evidence>
<keyword evidence="7" id="KW-0472">Membrane</keyword>
<accession>A0A1Y1S759</accession>
<comment type="caution">
    <text evidence="9">The sequence shown here is derived from an EMBL/GenBank/DDBJ whole genome shotgun (WGS) entry which is preliminary data.</text>
</comment>
<dbReference type="SMART" id="SM00119">
    <property type="entry name" value="HECTc"/>
    <property type="match status" value="1"/>
</dbReference>
<keyword evidence="7" id="KW-1133">Transmembrane helix</keyword>
<feature type="domain" description="HECT" evidence="8">
    <location>
        <begin position="141"/>
        <end position="260"/>
    </location>
</feature>
<comment type="catalytic activity">
    <reaction evidence="1">
        <text>S-ubiquitinyl-[E2 ubiquitin-conjugating enzyme]-L-cysteine + [acceptor protein]-L-lysine = [E2 ubiquitin-conjugating enzyme]-L-cysteine + N(6)-ubiquitinyl-[acceptor protein]-L-lysine.</text>
        <dbReference type="EC" id="2.3.2.26"/>
    </reaction>
</comment>
<dbReference type="EMBL" id="LWDP01000027">
    <property type="protein sequence ID" value="ORD94261.1"/>
    <property type="molecule type" value="Genomic_DNA"/>
</dbReference>
<feature type="active site" description="Glycyl thioester intermediate" evidence="6">
    <location>
        <position position="403"/>
    </location>
</feature>
<name>A0A1Y1S759_9MICR</name>
<reference evidence="9 10" key="1">
    <citation type="journal article" date="2017" name="Environ. Microbiol.">
        <title>Decay of the glycolytic pathway and adaptation to intranuclear parasitism within Enterocytozoonidae microsporidia.</title>
        <authorList>
            <person name="Wiredu Boakye D."/>
            <person name="Jaroenlak P."/>
            <person name="Prachumwat A."/>
            <person name="Williams T.A."/>
            <person name="Bateman K.S."/>
            <person name="Itsathitphaisarn O."/>
            <person name="Sritunyalucksana K."/>
            <person name="Paszkiewicz K.H."/>
            <person name="Moore K.A."/>
            <person name="Stentiford G.D."/>
            <person name="Williams B.A."/>
        </authorList>
    </citation>
    <scope>NUCLEOTIDE SEQUENCE [LARGE SCALE GENOMIC DNA]</scope>
    <source>
        <strain evidence="9 10">GB1</strain>
    </source>
</reference>
<organism evidence="9 10">
    <name type="scientific">Enterospora canceri</name>
    <dbReference type="NCBI Taxonomy" id="1081671"/>
    <lineage>
        <taxon>Eukaryota</taxon>
        <taxon>Fungi</taxon>
        <taxon>Fungi incertae sedis</taxon>
        <taxon>Microsporidia</taxon>
        <taxon>Enterocytozoonidae</taxon>
        <taxon>Enterospora</taxon>
    </lineage>
</organism>
<evidence type="ECO:0000259" key="8">
    <source>
        <dbReference type="PROSITE" id="PS50237"/>
    </source>
</evidence>
<evidence type="ECO:0000256" key="2">
    <source>
        <dbReference type="ARBA" id="ARBA00004906"/>
    </source>
</evidence>
<dbReference type="PROSITE" id="PS50237">
    <property type="entry name" value="HECT"/>
    <property type="match status" value="2"/>
</dbReference>
<dbReference type="InterPro" id="IPR035983">
    <property type="entry name" value="Hect_E3_ubiquitin_ligase"/>
</dbReference>
<evidence type="ECO:0000256" key="5">
    <source>
        <dbReference type="ARBA" id="ARBA00022786"/>
    </source>
</evidence>
<dbReference type="GO" id="GO:0000209">
    <property type="term" value="P:protein polyubiquitination"/>
    <property type="evidence" value="ECO:0007669"/>
    <property type="project" value="TreeGrafter"/>
</dbReference>
<dbReference type="Gene3D" id="3.30.2410.10">
    <property type="entry name" value="Hect, E3 ligase catalytic domain"/>
    <property type="match status" value="1"/>
</dbReference>
<dbReference type="VEuPathDB" id="MicrosporidiaDB:ECANGB1_965"/>
<evidence type="ECO:0000313" key="10">
    <source>
        <dbReference type="Proteomes" id="UP000192639"/>
    </source>
</evidence>
<dbReference type="InterPro" id="IPR000569">
    <property type="entry name" value="HECT_dom"/>
</dbReference>
<evidence type="ECO:0000256" key="4">
    <source>
        <dbReference type="ARBA" id="ARBA00022679"/>
    </source>
</evidence>
<dbReference type="AlphaFoldDB" id="A0A1Y1S759"/>
<dbReference type="Proteomes" id="UP000192639">
    <property type="component" value="Unassembled WGS sequence"/>
</dbReference>
<evidence type="ECO:0000313" key="9">
    <source>
        <dbReference type="EMBL" id="ORD94261.1"/>
    </source>
</evidence>
<gene>
    <name evidence="9" type="ORF">ECANGB1_965</name>
</gene>
<dbReference type="GO" id="GO:0005737">
    <property type="term" value="C:cytoplasm"/>
    <property type="evidence" value="ECO:0007669"/>
    <property type="project" value="TreeGrafter"/>
</dbReference>
<evidence type="ECO:0000256" key="6">
    <source>
        <dbReference type="PROSITE-ProRule" id="PRU00104"/>
    </source>
</evidence>